<protein>
    <submittedName>
        <fullName evidence="1">Uncharacterized protein</fullName>
    </submittedName>
</protein>
<dbReference type="HOGENOM" id="CLU_3252369_0_0_10"/>
<dbReference type="AlphaFoldDB" id="F4L5B0"/>
<dbReference type="RefSeq" id="WP_013764343.1">
    <property type="nucleotide sequence ID" value="NC_015510.1"/>
</dbReference>
<reference key="2">
    <citation type="submission" date="2011-04" db="EMBL/GenBank/DDBJ databases">
        <title>Complete sequence of chromosome of Haliscomenobacter hydrossis DSM 1100.</title>
        <authorList>
            <consortium name="US DOE Joint Genome Institute (JGI-PGF)"/>
            <person name="Lucas S."/>
            <person name="Han J."/>
            <person name="Lapidus A."/>
            <person name="Bruce D."/>
            <person name="Goodwin L."/>
            <person name="Pitluck S."/>
            <person name="Peters L."/>
            <person name="Kyrpides N."/>
            <person name="Mavromatis K."/>
            <person name="Ivanova N."/>
            <person name="Ovchinnikova G."/>
            <person name="Pagani I."/>
            <person name="Daligault H."/>
            <person name="Detter J.C."/>
            <person name="Han C."/>
            <person name="Land M."/>
            <person name="Hauser L."/>
            <person name="Markowitz V."/>
            <person name="Cheng J.-F."/>
            <person name="Hugenholtz P."/>
            <person name="Woyke T."/>
            <person name="Wu D."/>
            <person name="Verbarg S."/>
            <person name="Frueling A."/>
            <person name="Brambilla E."/>
            <person name="Klenk H.-P."/>
            <person name="Eisen J.A."/>
        </authorList>
    </citation>
    <scope>NUCLEOTIDE SEQUENCE</scope>
    <source>
        <strain>DSM 1100</strain>
    </source>
</reference>
<sequence length="42" mass="4606">MISFKLYDFAESPPGLMMYDACDEIASFAEGQKGGDLGKKPF</sequence>
<name>F4L5B0_HALH1</name>
<dbReference type="Proteomes" id="UP000008461">
    <property type="component" value="Chromosome"/>
</dbReference>
<gene>
    <name evidence="1" type="ordered locus">Halhy_1905</name>
</gene>
<dbReference type="KEGG" id="hhy:Halhy_1905"/>
<accession>F4L5B0</accession>
<reference evidence="1 2" key="1">
    <citation type="journal article" date="2011" name="Stand. Genomic Sci.">
        <title>Complete genome sequence of Haliscomenobacter hydrossis type strain (O).</title>
        <authorList>
            <consortium name="US DOE Joint Genome Institute (JGI-PGF)"/>
            <person name="Daligault H."/>
            <person name="Lapidus A."/>
            <person name="Zeytun A."/>
            <person name="Nolan M."/>
            <person name="Lucas S."/>
            <person name="Del Rio T.G."/>
            <person name="Tice H."/>
            <person name="Cheng J.F."/>
            <person name="Tapia R."/>
            <person name="Han C."/>
            <person name="Goodwin L."/>
            <person name="Pitluck S."/>
            <person name="Liolios K."/>
            <person name="Pagani I."/>
            <person name="Ivanova N."/>
            <person name="Huntemann M."/>
            <person name="Mavromatis K."/>
            <person name="Mikhailova N."/>
            <person name="Pati A."/>
            <person name="Chen A."/>
            <person name="Palaniappan K."/>
            <person name="Land M."/>
            <person name="Hauser L."/>
            <person name="Brambilla E.M."/>
            <person name="Rohde M."/>
            <person name="Verbarg S."/>
            <person name="Goker M."/>
            <person name="Bristow J."/>
            <person name="Eisen J.A."/>
            <person name="Markowitz V."/>
            <person name="Hugenholtz P."/>
            <person name="Kyrpides N.C."/>
            <person name="Klenk H.P."/>
            <person name="Woyke T."/>
        </authorList>
    </citation>
    <scope>NUCLEOTIDE SEQUENCE [LARGE SCALE GENOMIC DNA]</scope>
    <source>
        <strain evidence="2">ATCC 27775 / DSM 1100 / LMG 10767 / O</strain>
    </source>
</reference>
<keyword evidence="2" id="KW-1185">Reference proteome</keyword>
<proteinExistence type="predicted"/>
<evidence type="ECO:0000313" key="2">
    <source>
        <dbReference type="Proteomes" id="UP000008461"/>
    </source>
</evidence>
<evidence type="ECO:0000313" key="1">
    <source>
        <dbReference type="EMBL" id="AEE49790.1"/>
    </source>
</evidence>
<organism evidence="1 2">
    <name type="scientific">Haliscomenobacter hydrossis (strain ATCC 27775 / DSM 1100 / LMG 10767 / O)</name>
    <dbReference type="NCBI Taxonomy" id="760192"/>
    <lineage>
        <taxon>Bacteria</taxon>
        <taxon>Pseudomonadati</taxon>
        <taxon>Bacteroidota</taxon>
        <taxon>Saprospiria</taxon>
        <taxon>Saprospirales</taxon>
        <taxon>Haliscomenobacteraceae</taxon>
        <taxon>Haliscomenobacter</taxon>
    </lineage>
</organism>
<dbReference type="EMBL" id="CP002691">
    <property type="protein sequence ID" value="AEE49790.1"/>
    <property type="molecule type" value="Genomic_DNA"/>
</dbReference>